<keyword evidence="2" id="KW-0472">Membrane</keyword>
<dbReference type="AlphaFoldDB" id="A0A916U3H3"/>
<comment type="caution">
    <text evidence="3">The sequence shown here is derived from an EMBL/GenBank/DDBJ whole genome shotgun (WGS) entry which is preliminary data.</text>
</comment>
<dbReference type="NCBIfam" id="NF037996">
    <property type="entry name" value="B-4DMT"/>
    <property type="match status" value="1"/>
</dbReference>
<keyword evidence="2" id="KW-0812">Transmembrane</keyword>
<proteinExistence type="predicted"/>
<feature type="transmembrane region" description="Helical" evidence="2">
    <location>
        <begin position="35"/>
        <end position="54"/>
    </location>
</feature>
<reference evidence="3" key="1">
    <citation type="journal article" date="2014" name="Int. J. Syst. Evol. Microbiol.">
        <title>Complete genome sequence of Corynebacterium casei LMG S-19264T (=DSM 44701T), isolated from a smear-ripened cheese.</title>
        <authorList>
            <consortium name="US DOE Joint Genome Institute (JGI-PGF)"/>
            <person name="Walter F."/>
            <person name="Albersmeier A."/>
            <person name="Kalinowski J."/>
            <person name="Ruckert C."/>
        </authorList>
    </citation>
    <scope>NUCLEOTIDE SEQUENCE</scope>
    <source>
        <strain evidence="3">CGMCC 1.15478</strain>
    </source>
</reference>
<feature type="transmembrane region" description="Helical" evidence="2">
    <location>
        <begin position="9"/>
        <end position="29"/>
    </location>
</feature>
<organism evidence="3 4">
    <name type="scientific">Hoyosella rhizosphaerae</name>
    <dbReference type="NCBI Taxonomy" id="1755582"/>
    <lineage>
        <taxon>Bacteria</taxon>
        <taxon>Bacillati</taxon>
        <taxon>Actinomycetota</taxon>
        <taxon>Actinomycetes</taxon>
        <taxon>Mycobacteriales</taxon>
        <taxon>Hoyosellaceae</taxon>
        <taxon>Hoyosella</taxon>
    </lineage>
</organism>
<dbReference type="RefSeq" id="WP_188671146.1">
    <property type="nucleotide sequence ID" value="NZ_BMJH01000001.1"/>
</dbReference>
<sequence>MNLWLIRGLVIAAVVTFIRALLGIGIYTWPESGSTQVSIALIVALAIGFVWPLLDGYSDGKEFEDEEDRADLTILWLKSLTAGAVISGFVSWLLTFAIPGIGGFNLFVELTIGAGFLILLLSIPALIGIMLGRFLGDRARRRSTPPVEEDEYGRHHVVAHHQKEPVKVSTGPGLAGTAVHHHDHPDHQDASFSETDYRDDDFAAERADIVDGDARDDRR</sequence>
<gene>
    <name evidence="3" type="ORF">GCM10011410_09630</name>
</gene>
<evidence type="ECO:0000256" key="2">
    <source>
        <dbReference type="SAM" id="Phobius"/>
    </source>
</evidence>
<evidence type="ECO:0000256" key="1">
    <source>
        <dbReference type="SAM" id="MobiDB-lite"/>
    </source>
</evidence>
<dbReference type="Proteomes" id="UP000641514">
    <property type="component" value="Unassembled WGS sequence"/>
</dbReference>
<protein>
    <submittedName>
        <fullName evidence="3">Uncharacterized protein</fullName>
    </submittedName>
</protein>
<dbReference type="EMBL" id="BMJH01000001">
    <property type="protein sequence ID" value="GGC59259.1"/>
    <property type="molecule type" value="Genomic_DNA"/>
</dbReference>
<name>A0A916U3H3_9ACTN</name>
<accession>A0A916U3H3</accession>
<feature type="transmembrane region" description="Helical" evidence="2">
    <location>
        <begin position="110"/>
        <end position="132"/>
    </location>
</feature>
<reference evidence="3" key="2">
    <citation type="submission" date="2020-09" db="EMBL/GenBank/DDBJ databases">
        <authorList>
            <person name="Sun Q."/>
            <person name="Zhou Y."/>
        </authorList>
    </citation>
    <scope>NUCLEOTIDE SEQUENCE</scope>
    <source>
        <strain evidence="3">CGMCC 1.15478</strain>
    </source>
</reference>
<feature type="region of interest" description="Disordered" evidence="1">
    <location>
        <begin position="144"/>
        <end position="197"/>
    </location>
</feature>
<keyword evidence="2" id="KW-1133">Transmembrane helix</keyword>
<evidence type="ECO:0000313" key="4">
    <source>
        <dbReference type="Proteomes" id="UP000641514"/>
    </source>
</evidence>
<keyword evidence="4" id="KW-1185">Reference proteome</keyword>
<evidence type="ECO:0000313" key="3">
    <source>
        <dbReference type="EMBL" id="GGC59259.1"/>
    </source>
</evidence>
<feature type="transmembrane region" description="Helical" evidence="2">
    <location>
        <begin position="75"/>
        <end position="98"/>
    </location>
</feature>
<dbReference type="InterPro" id="IPR047958">
    <property type="entry name" value="B-4DMT-like"/>
</dbReference>